<reference evidence="2 3" key="1">
    <citation type="submission" date="2016-10" db="EMBL/GenBank/DDBJ databases">
        <authorList>
            <person name="Varghese N."/>
            <person name="Submissions S."/>
        </authorList>
    </citation>
    <scope>NUCLEOTIDE SEQUENCE [LARGE SCALE GENOMIC DNA]</scope>
    <source>
        <strain evidence="2 3">IAM 15147</strain>
    </source>
</reference>
<keyword evidence="1" id="KW-1133">Transmembrane helix</keyword>
<comment type="caution">
    <text evidence="2">The sequence shown here is derived from an EMBL/GenBank/DDBJ whole genome shotgun (WGS) entry which is preliminary data.</text>
</comment>
<evidence type="ECO:0000256" key="1">
    <source>
        <dbReference type="SAM" id="Phobius"/>
    </source>
</evidence>
<proteinExistence type="predicted"/>
<evidence type="ECO:0000313" key="2">
    <source>
        <dbReference type="EMBL" id="SFS08819.1"/>
    </source>
</evidence>
<keyword evidence="3" id="KW-1185">Reference proteome</keyword>
<gene>
    <name evidence="2" type="ORF">SAMN04487783_1161</name>
</gene>
<sequence length="65" mass="6670">MREGRRGRVLPAWVGVALGAWALGCVWIVGPSGFLTLSVPVTLLLIASARARAAAAVEARGQATA</sequence>
<dbReference type="AlphaFoldDB" id="A0AA94HLS3"/>
<organism evidence="2 3">
    <name type="scientific">Agrococcus baldri</name>
    <dbReference type="NCBI Taxonomy" id="153730"/>
    <lineage>
        <taxon>Bacteria</taxon>
        <taxon>Bacillati</taxon>
        <taxon>Actinomycetota</taxon>
        <taxon>Actinomycetes</taxon>
        <taxon>Micrococcales</taxon>
        <taxon>Microbacteriaceae</taxon>
        <taxon>Agrococcus</taxon>
    </lineage>
</organism>
<protein>
    <submittedName>
        <fullName evidence="2">Uncharacterized protein</fullName>
    </submittedName>
</protein>
<keyword evidence="1" id="KW-0472">Membrane</keyword>
<dbReference type="EMBL" id="FOZN01000002">
    <property type="protein sequence ID" value="SFS08819.1"/>
    <property type="molecule type" value="Genomic_DNA"/>
</dbReference>
<keyword evidence="1" id="KW-0812">Transmembrane</keyword>
<accession>A0AA94HLS3</accession>
<dbReference type="PROSITE" id="PS51257">
    <property type="entry name" value="PROKAR_LIPOPROTEIN"/>
    <property type="match status" value="1"/>
</dbReference>
<name>A0AA94HLS3_9MICO</name>
<evidence type="ECO:0000313" key="3">
    <source>
        <dbReference type="Proteomes" id="UP000198506"/>
    </source>
</evidence>
<dbReference type="RefSeq" id="WP_092916817.1">
    <property type="nucleotide sequence ID" value="NZ_FOZN01000002.1"/>
</dbReference>
<dbReference type="Proteomes" id="UP000198506">
    <property type="component" value="Unassembled WGS sequence"/>
</dbReference>
<feature type="transmembrane region" description="Helical" evidence="1">
    <location>
        <begin position="12"/>
        <end position="30"/>
    </location>
</feature>